<proteinExistence type="predicted"/>
<dbReference type="Gene3D" id="3.40.50.300">
    <property type="entry name" value="P-loop containing nucleotide triphosphate hydrolases"/>
    <property type="match status" value="2"/>
</dbReference>
<evidence type="ECO:0000313" key="2">
    <source>
        <dbReference type="EMBL" id="OGL82833.1"/>
    </source>
</evidence>
<accession>A0A1F7UX12</accession>
<reference evidence="2 3" key="1">
    <citation type="journal article" date="2016" name="Nat. Commun.">
        <title>Thousands of microbial genomes shed light on interconnected biogeochemical processes in an aquifer system.</title>
        <authorList>
            <person name="Anantharaman K."/>
            <person name="Brown C.T."/>
            <person name="Hug L.A."/>
            <person name="Sharon I."/>
            <person name="Castelle C.J."/>
            <person name="Probst A.J."/>
            <person name="Thomas B.C."/>
            <person name="Singh A."/>
            <person name="Wilkins M.J."/>
            <person name="Karaoz U."/>
            <person name="Brodie E.L."/>
            <person name="Williams K.H."/>
            <person name="Hubbard S.S."/>
            <person name="Banfield J.F."/>
        </authorList>
    </citation>
    <scope>NUCLEOTIDE SEQUENCE [LARGE SCALE GENOMIC DNA]</scope>
</reference>
<feature type="compositionally biased region" description="Basic and acidic residues" evidence="1">
    <location>
        <begin position="57"/>
        <end position="74"/>
    </location>
</feature>
<feature type="region of interest" description="Disordered" evidence="1">
    <location>
        <begin position="16"/>
        <end position="101"/>
    </location>
</feature>
<gene>
    <name evidence="2" type="ORF">A2936_04170</name>
</gene>
<dbReference type="Proteomes" id="UP000176846">
    <property type="component" value="Unassembled WGS sequence"/>
</dbReference>
<dbReference type="AlphaFoldDB" id="A0A1F7UX12"/>
<dbReference type="SUPFAM" id="SSF52540">
    <property type="entry name" value="P-loop containing nucleoside triphosphate hydrolases"/>
    <property type="match status" value="1"/>
</dbReference>
<protein>
    <submittedName>
        <fullName evidence="2">Uncharacterized protein</fullName>
    </submittedName>
</protein>
<sequence>MSREGKYWFNDEDNVVENKATRTPDSISEVPQGEINRERDQQSRLLVVKEAPPLVHGSERRDEATQQETKEVCRKPSTVTDSEREVGKEREVSLEPEGNDQEKLSERSFIVSLLGLTASGKSTVTGLLTKTFEEEGVSCTVIKKDDAIRRLARERFGERQEWRGYAPVRGFGEQDVNAEINREILQVLGKAKVIFLEGGTRTRRSLATTLHGVEGQADYRIIKFDVSPLEIMRRLAGRRRRTKRIDDALPLAFFKLVGQYIRPLLTDAPSRRDHDVEVVDANQPPERVAEAVKGIINRGLKR</sequence>
<comment type="caution">
    <text evidence="2">The sequence shown here is derived from an EMBL/GenBank/DDBJ whole genome shotgun (WGS) entry which is preliminary data.</text>
</comment>
<dbReference type="EMBL" id="MGEK01000006">
    <property type="protein sequence ID" value="OGL82833.1"/>
    <property type="molecule type" value="Genomic_DNA"/>
</dbReference>
<name>A0A1F7UX12_9BACT</name>
<evidence type="ECO:0000256" key="1">
    <source>
        <dbReference type="SAM" id="MobiDB-lite"/>
    </source>
</evidence>
<organism evidence="2 3">
    <name type="scientific">Candidatus Uhrbacteria bacterium RIFCSPLOWO2_01_FULL_47_25</name>
    <dbReference type="NCBI Taxonomy" id="1802402"/>
    <lineage>
        <taxon>Bacteria</taxon>
        <taxon>Candidatus Uhriibacteriota</taxon>
    </lineage>
</organism>
<dbReference type="InterPro" id="IPR027417">
    <property type="entry name" value="P-loop_NTPase"/>
</dbReference>
<evidence type="ECO:0000313" key="3">
    <source>
        <dbReference type="Proteomes" id="UP000176846"/>
    </source>
</evidence>
<feature type="compositionally biased region" description="Basic and acidic residues" evidence="1">
    <location>
        <begin position="81"/>
        <end position="93"/>
    </location>
</feature>